<dbReference type="STRING" id="553467.SAMN04488063_1027"/>
<comment type="function">
    <text evidence="6">Part of ribonuclease P, a protein complex that generates mature tRNA molecules by cleaving their 5'-ends.</text>
</comment>
<dbReference type="InterPro" id="IPR023539">
    <property type="entry name" value="RNase_P_comp-3_arc"/>
</dbReference>
<protein>
    <recommendedName>
        <fullName evidence="6">Ribonuclease P protein component 3</fullName>
        <shortName evidence="6">RNase P component 3</shortName>
        <ecNumber evidence="6">3.1.26.5</ecNumber>
    </recommendedName>
    <alternativeName>
        <fullName evidence="6">Rpp30</fullName>
    </alternativeName>
</protein>
<evidence type="ECO:0000256" key="1">
    <source>
        <dbReference type="ARBA" id="ARBA00022490"/>
    </source>
</evidence>
<organism evidence="7 8">
    <name type="scientific">Halopelagius inordinatus</name>
    <dbReference type="NCBI Taxonomy" id="553467"/>
    <lineage>
        <taxon>Archaea</taxon>
        <taxon>Methanobacteriati</taxon>
        <taxon>Methanobacteriota</taxon>
        <taxon>Stenosarchaea group</taxon>
        <taxon>Halobacteria</taxon>
        <taxon>Halobacteriales</taxon>
        <taxon>Haloferacaceae</taxon>
    </lineage>
</organism>
<dbReference type="GO" id="GO:0001682">
    <property type="term" value="P:tRNA 5'-leader removal"/>
    <property type="evidence" value="ECO:0007669"/>
    <property type="project" value="UniProtKB-UniRule"/>
</dbReference>
<reference evidence="8" key="1">
    <citation type="submission" date="2016-10" db="EMBL/GenBank/DDBJ databases">
        <authorList>
            <person name="Varghese N."/>
            <person name="Submissions S."/>
        </authorList>
    </citation>
    <scope>NUCLEOTIDE SEQUENCE [LARGE SCALE GENOMIC DNA]</scope>
    <source>
        <strain evidence="8">CGMCC 1.7739</strain>
    </source>
</reference>
<comment type="subunit">
    <text evidence="6">Consists of a catalytic RNA component and at least 4-5 protein subunits.</text>
</comment>
<keyword evidence="3 6" id="KW-0540">Nuclease</keyword>
<dbReference type="Proteomes" id="UP000198876">
    <property type="component" value="Unassembled WGS sequence"/>
</dbReference>
<evidence type="ECO:0000256" key="3">
    <source>
        <dbReference type="ARBA" id="ARBA00022722"/>
    </source>
</evidence>
<name>A0A1I2N3D9_9EURY</name>
<comment type="subcellular location">
    <subcellularLocation>
        <location evidence="6">Cytoplasm</location>
    </subcellularLocation>
</comment>
<keyword evidence="8" id="KW-1185">Reference proteome</keyword>
<dbReference type="Pfam" id="PF01876">
    <property type="entry name" value="RNase_P_p30"/>
    <property type="match status" value="1"/>
</dbReference>
<proteinExistence type="inferred from homology"/>
<evidence type="ECO:0000256" key="4">
    <source>
        <dbReference type="ARBA" id="ARBA00022759"/>
    </source>
</evidence>
<dbReference type="OrthoDB" id="85765at2157"/>
<keyword evidence="1 6" id="KW-0963">Cytoplasm</keyword>
<keyword evidence="2 6" id="KW-0819">tRNA processing</keyword>
<evidence type="ECO:0000256" key="5">
    <source>
        <dbReference type="ARBA" id="ARBA00022801"/>
    </source>
</evidence>
<dbReference type="GO" id="GO:0005737">
    <property type="term" value="C:cytoplasm"/>
    <property type="evidence" value="ECO:0007669"/>
    <property type="project" value="UniProtKB-SubCell"/>
</dbReference>
<comment type="catalytic activity">
    <reaction evidence="6">
        <text>Endonucleolytic cleavage of RNA, removing 5'-extranucleotides from tRNA precursor.</text>
        <dbReference type="EC" id="3.1.26.5"/>
    </reaction>
</comment>
<evidence type="ECO:0000256" key="6">
    <source>
        <dbReference type="HAMAP-Rule" id="MF_00756"/>
    </source>
</evidence>
<evidence type="ECO:0000313" key="7">
    <source>
        <dbReference type="EMBL" id="SFF98425.1"/>
    </source>
</evidence>
<dbReference type="HAMAP" id="MF_00756">
    <property type="entry name" value="RNase_P_3"/>
    <property type="match status" value="1"/>
</dbReference>
<keyword evidence="5 6" id="KW-0378">Hydrolase</keyword>
<dbReference type="GO" id="GO:0004526">
    <property type="term" value="F:ribonuclease P activity"/>
    <property type="evidence" value="ECO:0007669"/>
    <property type="project" value="UniProtKB-UniRule"/>
</dbReference>
<dbReference type="EMBL" id="FOOQ01000001">
    <property type="protein sequence ID" value="SFF98425.1"/>
    <property type="molecule type" value="Genomic_DNA"/>
</dbReference>
<keyword evidence="4 6" id="KW-0255">Endonuclease</keyword>
<dbReference type="RefSeq" id="WP_092889317.1">
    <property type="nucleotide sequence ID" value="NZ_FOOQ01000001.1"/>
</dbReference>
<gene>
    <name evidence="6" type="primary">rnp3</name>
    <name evidence="7" type="ORF">SAMN04488063_1027</name>
</gene>
<dbReference type="GO" id="GO:0030677">
    <property type="term" value="C:ribonuclease P complex"/>
    <property type="evidence" value="ECO:0007669"/>
    <property type="project" value="UniProtKB-UniRule"/>
</dbReference>
<evidence type="ECO:0000313" key="8">
    <source>
        <dbReference type="Proteomes" id="UP000198876"/>
    </source>
</evidence>
<dbReference type="AlphaFoldDB" id="A0A1I2N3D9"/>
<dbReference type="EC" id="3.1.26.5" evidence="6"/>
<evidence type="ECO:0000256" key="2">
    <source>
        <dbReference type="ARBA" id="ARBA00022694"/>
    </source>
</evidence>
<sequence length="231" mass="25081">MYEAVYAHPDGDATVSRFAATAATHGFDGLVVRAVDASPEYETLREEVSVDLVDAAEVVAPHPRNASGSVGNFRPDHTVVVVRGGTNELNRFAVEQARVDVLARPFDGDGDVNHVLAKAARDNGVAIEANFGPVLRRTGGTRVRHLRKLRKLSRLLDHYDAPHVVSVGAESHLHVRSPRELAAVGEEIGLDGEFVREGLAAWGDIAARNRRRMSESFIAPGVERDGHEEDD</sequence>
<dbReference type="SUPFAM" id="SSF89550">
    <property type="entry name" value="PHP domain-like"/>
    <property type="match status" value="1"/>
</dbReference>
<dbReference type="InterPro" id="IPR016195">
    <property type="entry name" value="Pol/histidinol_Pase-like"/>
</dbReference>
<comment type="similarity">
    <text evidence="6">Belongs to the eukaryotic/archaeal RNase P protein component 3 family.</text>
</comment>
<accession>A0A1I2N3D9</accession>
<dbReference type="Gene3D" id="3.20.20.140">
    <property type="entry name" value="Metal-dependent hydrolases"/>
    <property type="match status" value="1"/>
</dbReference>
<dbReference type="InterPro" id="IPR002738">
    <property type="entry name" value="RNase_P_p30"/>
</dbReference>